<organism evidence="3 4">
    <name type="scientific">Christensenella hongkongensis</name>
    <dbReference type="NCBI Taxonomy" id="270498"/>
    <lineage>
        <taxon>Bacteria</taxon>
        <taxon>Bacillati</taxon>
        <taxon>Bacillota</taxon>
        <taxon>Clostridia</taxon>
        <taxon>Christensenellales</taxon>
        <taxon>Christensenellaceae</taxon>
        <taxon>Christensenella</taxon>
    </lineage>
</organism>
<proteinExistence type="inferred from homology"/>
<dbReference type="PATRIC" id="fig|270498.16.peg.235"/>
<dbReference type="STRING" id="270498.CHK_0571"/>
<dbReference type="SMART" id="SM00470">
    <property type="entry name" value="ParB"/>
    <property type="match status" value="1"/>
</dbReference>
<dbReference type="InterPro" id="IPR003115">
    <property type="entry name" value="ParB_N"/>
</dbReference>
<dbReference type="Gene3D" id="1.10.10.2830">
    <property type="match status" value="1"/>
</dbReference>
<evidence type="ECO:0000313" key="3">
    <source>
        <dbReference type="EMBL" id="KKI51888.1"/>
    </source>
</evidence>
<dbReference type="CDD" id="cd16407">
    <property type="entry name" value="ParB_N_like"/>
    <property type="match status" value="1"/>
</dbReference>
<dbReference type="SUPFAM" id="SSF110849">
    <property type="entry name" value="ParB/Sulfiredoxin"/>
    <property type="match status" value="1"/>
</dbReference>
<dbReference type="GO" id="GO:0005694">
    <property type="term" value="C:chromosome"/>
    <property type="evidence" value="ECO:0007669"/>
    <property type="project" value="TreeGrafter"/>
</dbReference>
<dbReference type="AlphaFoldDB" id="A0A0M2NI89"/>
<dbReference type="SUPFAM" id="SSF109709">
    <property type="entry name" value="KorB DNA-binding domain-like"/>
    <property type="match status" value="1"/>
</dbReference>
<evidence type="ECO:0000259" key="2">
    <source>
        <dbReference type="SMART" id="SM00470"/>
    </source>
</evidence>
<dbReference type="OrthoDB" id="9802051at2"/>
<dbReference type="InterPro" id="IPR036086">
    <property type="entry name" value="ParB/Sulfiredoxin_sf"/>
</dbReference>
<gene>
    <name evidence="3" type="ORF">CHK_0571</name>
</gene>
<name>A0A0M2NI89_9FIRM</name>
<comment type="similarity">
    <text evidence="1">Belongs to the ParB family.</text>
</comment>
<reference evidence="3 4" key="1">
    <citation type="submission" date="2015-04" db="EMBL/GenBank/DDBJ databases">
        <title>Draft genome sequence of bacteremic isolate Catabacter hongkongensis type strain HKU16T.</title>
        <authorList>
            <person name="Lau S.K."/>
            <person name="Teng J.L."/>
            <person name="Huang Y."/>
            <person name="Curreem S.O."/>
            <person name="Tsui S.K."/>
            <person name="Woo P.C."/>
        </authorList>
    </citation>
    <scope>NUCLEOTIDE SEQUENCE [LARGE SCALE GENOMIC DNA]</scope>
    <source>
        <strain evidence="3 4">HKU16</strain>
    </source>
</reference>
<comment type="caution">
    <text evidence="3">The sequence shown here is derived from an EMBL/GenBank/DDBJ whole genome shotgun (WGS) entry which is preliminary data.</text>
</comment>
<dbReference type="NCBIfam" id="TIGR00180">
    <property type="entry name" value="parB_part"/>
    <property type="match status" value="1"/>
</dbReference>
<dbReference type="Gene3D" id="3.90.1530.30">
    <property type="match status" value="1"/>
</dbReference>
<dbReference type="RefSeq" id="WP_046442519.1">
    <property type="nucleotide sequence ID" value="NZ_LAYJ01000053.1"/>
</dbReference>
<dbReference type="GO" id="GO:0007059">
    <property type="term" value="P:chromosome segregation"/>
    <property type="evidence" value="ECO:0007669"/>
    <property type="project" value="TreeGrafter"/>
</dbReference>
<dbReference type="InterPro" id="IPR004437">
    <property type="entry name" value="ParB/RepB/Spo0J"/>
</dbReference>
<keyword evidence="4" id="KW-1185">Reference proteome</keyword>
<dbReference type="InterPro" id="IPR050336">
    <property type="entry name" value="Chromosome_partition/occlusion"/>
</dbReference>
<protein>
    <submittedName>
        <fullName evidence="3">Chromosome (Plasmid) partitioning protein ParB</fullName>
    </submittedName>
</protein>
<dbReference type="Pfam" id="PF02195">
    <property type="entry name" value="ParB_N"/>
    <property type="match status" value="1"/>
</dbReference>
<sequence>MASSVRNIKLASVDDLFSSEADRQDAKHEKVIEIPMEKISENPDNPFQVRNDEEMAKMVESVKEYGILNPALVRPKQDGGYELVAGHRRKFSGLKAGLQTLPCIVRNLTDDEAAIAMVDSNLQRENILPSERAKAYKLKLEAVKRQGGRPSKENGGQLDHHLIKGKSIDLLAEEGQDSAKQIQRYIRLTELIPPLMQMVDDKKIALNPAYELSFLPSPLQENLLEVIEQEESTPSLAQAQRLKKAAQAGKLDRNGIELVLQEERPQDYKLTIAGDKLNKYFPRDYTPKQKEEIIFKALDLYYRKLERAKQAREYER</sequence>
<accession>A0A0M2NI89</accession>
<evidence type="ECO:0000313" key="4">
    <source>
        <dbReference type="Proteomes" id="UP000034076"/>
    </source>
</evidence>
<dbReference type="Proteomes" id="UP000034076">
    <property type="component" value="Unassembled WGS sequence"/>
</dbReference>
<feature type="domain" description="ParB-like N-terminal" evidence="2">
    <location>
        <begin position="32"/>
        <end position="122"/>
    </location>
</feature>
<evidence type="ECO:0000256" key="1">
    <source>
        <dbReference type="ARBA" id="ARBA00006295"/>
    </source>
</evidence>
<dbReference type="PANTHER" id="PTHR33375:SF1">
    <property type="entry name" value="CHROMOSOME-PARTITIONING PROTEIN PARB-RELATED"/>
    <property type="match status" value="1"/>
</dbReference>
<dbReference type="GO" id="GO:0003677">
    <property type="term" value="F:DNA binding"/>
    <property type="evidence" value="ECO:0007669"/>
    <property type="project" value="InterPro"/>
</dbReference>
<dbReference type="PANTHER" id="PTHR33375">
    <property type="entry name" value="CHROMOSOME-PARTITIONING PROTEIN PARB-RELATED"/>
    <property type="match status" value="1"/>
</dbReference>
<dbReference type="EMBL" id="LAYJ01000053">
    <property type="protein sequence ID" value="KKI51888.1"/>
    <property type="molecule type" value="Genomic_DNA"/>
</dbReference>